<feature type="domain" description="ATP-grasp" evidence="7">
    <location>
        <begin position="124"/>
        <end position="321"/>
    </location>
</feature>
<reference evidence="8 9" key="2">
    <citation type="journal article" date="2016" name="Genome Announc.">
        <title>Complete Genome Sequence of a Strain of Azospirillum thiophilum Isolated from a Sulfide Spring.</title>
        <authorList>
            <person name="Fomenkov A."/>
            <person name="Vincze T."/>
            <person name="Grabovich M."/>
            <person name="Anton B.P."/>
            <person name="Dubinina G."/>
            <person name="Orlova M."/>
            <person name="Belousova E."/>
            <person name="Roberts R.J."/>
        </authorList>
    </citation>
    <scope>NUCLEOTIDE SEQUENCE [LARGE SCALE GENOMIC DNA]</scope>
    <source>
        <strain evidence="8 9">BV-S</strain>
    </source>
</reference>
<dbReference type="GO" id="GO:0005829">
    <property type="term" value="C:cytosol"/>
    <property type="evidence" value="ECO:0007669"/>
    <property type="project" value="TreeGrafter"/>
</dbReference>
<dbReference type="PANTHER" id="PTHR11609:SF5">
    <property type="entry name" value="PHOSPHORIBOSYLAMINOIMIDAZOLE CARBOXYLASE"/>
    <property type="match status" value="1"/>
</dbReference>
<feature type="binding site" evidence="5">
    <location>
        <position position="214"/>
    </location>
    <ligand>
        <name>ATP</name>
        <dbReference type="ChEBI" id="CHEBI:30616"/>
    </ligand>
</feature>
<dbReference type="Gene3D" id="3.40.50.20">
    <property type="match status" value="1"/>
</dbReference>
<keyword evidence="8" id="KW-0456">Lyase</keyword>
<protein>
    <recommendedName>
        <fullName evidence="5 6">N5-carboxyaminoimidazole ribonucleotide synthase</fullName>
        <shortName evidence="5 6">N5-CAIR synthase</shortName>
        <ecNumber evidence="5 6">6.3.4.18</ecNumber>
    </recommendedName>
    <alternativeName>
        <fullName evidence="5 6">5-(carboxyamino)imidazole ribonucleotide synthetase</fullName>
    </alternativeName>
</protein>
<dbReference type="Pfam" id="PF22660">
    <property type="entry name" value="RS_preATP-grasp-like"/>
    <property type="match status" value="1"/>
</dbReference>
<evidence type="ECO:0000256" key="2">
    <source>
        <dbReference type="ARBA" id="ARBA00022741"/>
    </source>
</evidence>
<dbReference type="HAMAP" id="MF_01928">
    <property type="entry name" value="PurK"/>
    <property type="match status" value="1"/>
</dbReference>
<dbReference type="InterPro" id="IPR013815">
    <property type="entry name" value="ATP_grasp_subdomain_1"/>
</dbReference>
<reference evidence="9" key="1">
    <citation type="submission" date="2015-08" db="EMBL/GenBank/DDBJ databases">
        <title>Complete Genome Sequence of Azospirillum thiophilum BV-S.</title>
        <authorList>
            <person name="Fomenkov A."/>
            <person name="Vincze T."/>
            <person name="Grabovich M."/>
            <person name="Dubinina G."/>
            <person name="Orlova M."/>
            <person name="Belousova E."/>
            <person name="Roberts R.J."/>
        </authorList>
    </citation>
    <scope>NUCLEOTIDE SEQUENCE [LARGE SCALE GENOMIC DNA]</scope>
    <source>
        <strain evidence="9">BV-S</strain>
    </source>
</reference>
<dbReference type="InterPro" id="IPR003135">
    <property type="entry name" value="ATP-grasp_carboxylate-amine"/>
</dbReference>
<evidence type="ECO:0000256" key="4">
    <source>
        <dbReference type="ARBA" id="ARBA00022840"/>
    </source>
</evidence>
<keyword evidence="3 5" id="KW-0658">Purine biosynthesis</keyword>
<evidence type="ECO:0000256" key="5">
    <source>
        <dbReference type="HAMAP-Rule" id="MF_01928"/>
    </source>
</evidence>
<keyword evidence="4 5" id="KW-0067">ATP-binding</keyword>
<comment type="function">
    <text evidence="6">Catalyzes the ATP-dependent conversion of 5-aminoimidazole ribonucleotide (AIR) and HCO(3)- to N5-carboxyaminoimidazole ribonucleotide (N5-CAIR).</text>
</comment>
<evidence type="ECO:0000256" key="3">
    <source>
        <dbReference type="ARBA" id="ARBA00022755"/>
    </source>
</evidence>
<name>A0AAC8VXW0_9PROT</name>
<feature type="binding site" evidence="5">
    <location>
        <begin position="291"/>
        <end position="292"/>
    </location>
    <ligand>
        <name>ATP</name>
        <dbReference type="ChEBI" id="CHEBI:30616"/>
    </ligand>
</feature>
<dbReference type="SUPFAM" id="SSF56059">
    <property type="entry name" value="Glutathione synthetase ATP-binding domain-like"/>
    <property type="match status" value="1"/>
</dbReference>
<comment type="function">
    <text evidence="5">Catalyzes the ATP-dependent conversion of 5-aminoimidazole ribonucleotide (AIR) and HCO(3)(-) to N5-carboxyaminoimidazole ribonucleotide (N5-CAIR).</text>
</comment>
<dbReference type="NCBIfam" id="NF004679">
    <property type="entry name" value="PRK06019.1-5"/>
    <property type="match status" value="1"/>
</dbReference>
<evidence type="ECO:0000256" key="1">
    <source>
        <dbReference type="ARBA" id="ARBA00022598"/>
    </source>
</evidence>
<sequence length="382" mass="39667">MTGTATGTPAVPTLPRLAPGSTIGMLGAGQLGRMTALAAARLGYRTHVYAPDAAGSPAAQVCAATTVAGWDDLDALERFARSVDAVTLEWENVPVATVEHLRRFTTVNPGPDILSVAQDRIAEKSFVNRLGIATAPWRAADSADDVARAVTEIGPRCVLKSTRLGYDGKGQARLDAGRDGGAAAAAAAAAWAAIGGGKPGVAGIVEGFVTFACEVSVIVARGADGQTVAYPAVENRHKDGILDVTIAPAGVSAETAAEADRIARTIAEALDLVGVLAVEMFVTAGGAVLVNEMAPRPHNSGHWTMDACASCQFEQLVRAVCGLPLGSVERVADAEMTNLIGDDVLRWPELLAEPGARLHLYGKAEARPGRKMGHVNRLFPRR</sequence>
<feature type="binding site" evidence="5">
    <location>
        <begin position="206"/>
        <end position="209"/>
    </location>
    <ligand>
        <name>ATP</name>
        <dbReference type="ChEBI" id="CHEBI:30616"/>
    </ligand>
</feature>
<feature type="binding site" evidence="5">
    <location>
        <position position="160"/>
    </location>
    <ligand>
        <name>ATP</name>
        <dbReference type="ChEBI" id="CHEBI:30616"/>
    </ligand>
</feature>
<evidence type="ECO:0000259" key="7">
    <source>
        <dbReference type="PROSITE" id="PS50975"/>
    </source>
</evidence>
<dbReference type="InterPro" id="IPR011054">
    <property type="entry name" value="Rudment_hybrid_motif"/>
</dbReference>
<evidence type="ECO:0000313" key="8">
    <source>
        <dbReference type="EMBL" id="ALG71358.1"/>
    </source>
</evidence>
<feature type="binding site" evidence="5">
    <location>
        <begin position="165"/>
        <end position="171"/>
    </location>
    <ligand>
        <name>ATP</name>
        <dbReference type="ChEBI" id="CHEBI:30616"/>
    </ligand>
</feature>
<dbReference type="GO" id="GO:0005524">
    <property type="term" value="F:ATP binding"/>
    <property type="evidence" value="ECO:0007669"/>
    <property type="project" value="UniProtKB-UniRule"/>
</dbReference>
<organism evidence="8 9">
    <name type="scientific">Azospirillum thiophilum</name>
    <dbReference type="NCBI Taxonomy" id="528244"/>
    <lineage>
        <taxon>Bacteria</taxon>
        <taxon>Pseudomonadati</taxon>
        <taxon>Pseudomonadota</taxon>
        <taxon>Alphaproteobacteria</taxon>
        <taxon>Rhodospirillales</taxon>
        <taxon>Azospirillaceae</taxon>
        <taxon>Azospirillum</taxon>
    </lineage>
</organism>
<dbReference type="RefSeq" id="WP_045580287.1">
    <property type="nucleotide sequence ID" value="NZ_CP012401.1"/>
</dbReference>
<dbReference type="AlphaFoldDB" id="A0AAC8VXW0"/>
<dbReference type="EC" id="6.3.4.18" evidence="5 6"/>
<gene>
    <name evidence="5 6" type="primary">purK</name>
    <name evidence="8" type="ORF">AL072_11050</name>
</gene>
<dbReference type="GO" id="GO:0046872">
    <property type="term" value="F:metal ion binding"/>
    <property type="evidence" value="ECO:0007669"/>
    <property type="project" value="InterPro"/>
</dbReference>
<dbReference type="GO" id="GO:0006189">
    <property type="term" value="P:'de novo' IMP biosynthetic process"/>
    <property type="evidence" value="ECO:0007669"/>
    <property type="project" value="UniProtKB-UniRule"/>
</dbReference>
<keyword evidence="1 5" id="KW-0436">Ligase</keyword>
<dbReference type="Gene3D" id="3.30.470.20">
    <property type="entry name" value="ATP-grasp fold, B domain"/>
    <property type="match status" value="1"/>
</dbReference>
<feature type="binding site" evidence="5">
    <location>
        <position position="237"/>
    </location>
    <ligand>
        <name>ATP</name>
        <dbReference type="ChEBI" id="CHEBI:30616"/>
    </ligand>
</feature>
<keyword evidence="2 5" id="KW-0547">Nucleotide-binding</keyword>
<proteinExistence type="inferred from homology"/>
<dbReference type="Gene3D" id="3.30.1490.20">
    <property type="entry name" value="ATP-grasp fold, A domain"/>
    <property type="match status" value="1"/>
</dbReference>
<dbReference type="SUPFAM" id="SSF52440">
    <property type="entry name" value="PreATP-grasp domain"/>
    <property type="match status" value="1"/>
</dbReference>
<dbReference type="Pfam" id="PF02222">
    <property type="entry name" value="ATP-grasp"/>
    <property type="match status" value="1"/>
</dbReference>
<comment type="similarity">
    <text evidence="5 6">Belongs to the PurK/PurT family.</text>
</comment>
<dbReference type="PANTHER" id="PTHR11609">
    <property type="entry name" value="PURINE BIOSYNTHESIS PROTEIN 6/7, PUR6/7"/>
    <property type="match status" value="1"/>
</dbReference>
<comment type="catalytic activity">
    <reaction evidence="5 6">
        <text>5-amino-1-(5-phospho-beta-D-ribosyl)imidazole + hydrogencarbonate + ATP = 5-carboxyamino-1-(5-phospho-D-ribosyl)imidazole + ADP + phosphate + 2 H(+)</text>
        <dbReference type="Rhea" id="RHEA:19317"/>
        <dbReference type="ChEBI" id="CHEBI:15378"/>
        <dbReference type="ChEBI" id="CHEBI:17544"/>
        <dbReference type="ChEBI" id="CHEBI:30616"/>
        <dbReference type="ChEBI" id="CHEBI:43474"/>
        <dbReference type="ChEBI" id="CHEBI:58730"/>
        <dbReference type="ChEBI" id="CHEBI:137981"/>
        <dbReference type="ChEBI" id="CHEBI:456216"/>
        <dbReference type="EC" id="6.3.4.18"/>
    </reaction>
</comment>
<comment type="pathway">
    <text evidence="5 6">Purine metabolism; IMP biosynthesis via de novo pathway; 5-amino-1-(5-phospho-D-ribosyl)imidazole-4-carboxylate from 5-amino-1-(5-phospho-D-ribosyl)imidazole (N5-CAIR route): step 1/2.</text>
</comment>
<dbReference type="PROSITE" id="PS50975">
    <property type="entry name" value="ATP_GRASP"/>
    <property type="match status" value="1"/>
</dbReference>
<dbReference type="InterPro" id="IPR011761">
    <property type="entry name" value="ATP-grasp"/>
</dbReference>
<dbReference type="NCBIfam" id="TIGR01161">
    <property type="entry name" value="purK"/>
    <property type="match status" value="1"/>
</dbReference>
<dbReference type="GO" id="GO:0034028">
    <property type="term" value="F:5-(carboxyamino)imidazole ribonucleotide synthase activity"/>
    <property type="evidence" value="ECO:0007669"/>
    <property type="project" value="UniProtKB-UniRule"/>
</dbReference>
<evidence type="ECO:0000313" key="9">
    <source>
        <dbReference type="Proteomes" id="UP000069935"/>
    </source>
</evidence>
<accession>A0AAC8VXW0</accession>
<dbReference type="FunFam" id="3.30.470.20:FF:000029">
    <property type="entry name" value="N5-carboxyaminoimidazole ribonucleotide synthase"/>
    <property type="match status" value="1"/>
</dbReference>
<dbReference type="NCBIfam" id="NF004676">
    <property type="entry name" value="PRK06019.1-2"/>
    <property type="match status" value="1"/>
</dbReference>
<dbReference type="InterPro" id="IPR005875">
    <property type="entry name" value="PurK"/>
</dbReference>
<dbReference type="InterPro" id="IPR054350">
    <property type="entry name" value="PurT/PurK_preATP-grasp"/>
</dbReference>
<keyword evidence="9" id="KW-1185">Reference proteome</keyword>
<dbReference type="EMBL" id="CP012401">
    <property type="protein sequence ID" value="ALG71358.1"/>
    <property type="molecule type" value="Genomic_DNA"/>
</dbReference>
<comment type="subunit">
    <text evidence="5 6">Homodimer.</text>
</comment>
<feature type="binding site" evidence="5">
    <location>
        <position position="120"/>
    </location>
    <ligand>
        <name>ATP</name>
        <dbReference type="ChEBI" id="CHEBI:30616"/>
    </ligand>
</feature>
<dbReference type="GO" id="GO:0004638">
    <property type="term" value="F:phosphoribosylaminoimidazole carboxylase activity"/>
    <property type="evidence" value="ECO:0007669"/>
    <property type="project" value="InterPro"/>
</dbReference>
<dbReference type="SUPFAM" id="SSF51246">
    <property type="entry name" value="Rudiment single hybrid motif"/>
    <property type="match status" value="1"/>
</dbReference>
<dbReference type="KEGG" id="ati:AL072_11050"/>
<dbReference type="InterPro" id="IPR016185">
    <property type="entry name" value="PreATP-grasp_dom_sf"/>
</dbReference>
<dbReference type="Pfam" id="PF17769">
    <property type="entry name" value="PurK_C"/>
    <property type="match status" value="1"/>
</dbReference>
<dbReference type="InterPro" id="IPR040686">
    <property type="entry name" value="PurK_C"/>
</dbReference>
<dbReference type="Proteomes" id="UP000069935">
    <property type="component" value="Chromosome 1"/>
</dbReference>
<evidence type="ECO:0000256" key="6">
    <source>
        <dbReference type="RuleBase" id="RU361200"/>
    </source>
</evidence>